<gene>
    <name evidence="3" type="ORF">DEF24_11600</name>
</gene>
<dbReference type="OrthoDB" id="3423739at2"/>
<feature type="compositionally biased region" description="Basic and acidic residues" evidence="1">
    <location>
        <begin position="200"/>
        <end position="214"/>
    </location>
</feature>
<dbReference type="Pfam" id="PF13274">
    <property type="entry name" value="SocA_Panacea"/>
    <property type="match status" value="1"/>
</dbReference>
<accession>A0A368T671</accession>
<dbReference type="Proteomes" id="UP000253318">
    <property type="component" value="Unassembled WGS sequence"/>
</dbReference>
<evidence type="ECO:0000256" key="1">
    <source>
        <dbReference type="SAM" id="MobiDB-lite"/>
    </source>
</evidence>
<protein>
    <recommendedName>
        <fullName evidence="2">Antitoxin SocA-like Panacea domain-containing protein</fullName>
    </recommendedName>
</protein>
<organism evidence="3 4">
    <name type="scientific">Marinitenerispora sediminis</name>
    <dbReference type="NCBI Taxonomy" id="1931232"/>
    <lineage>
        <taxon>Bacteria</taxon>
        <taxon>Bacillati</taxon>
        <taxon>Actinomycetota</taxon>
        <taxon>Actinomycetes</taxon>
        <taxon>Streptosporangiales</taxon>
        <taxon>Nocardiopsidaceae</taxon>
        <taxon>Marinitenerispora</taxon>
    </lineage>
</organism>
<evidence type="ECO:0000259" key="2">
    <source>
        <dbReference type="Pfam" id="PF13274"/>
    </source>
</evidence>
<feature type="region of interest" description="Disordered" evidence="1">
    <location>
        <begin position="196"/>
        <end position="232"/>
    </location>
</feature>
<evidence type="ECO:0000313" key="3">
    <source>
        <dbReference type="EMBL" id="RCV58963.1"/>
    </source>
</evidence>
<dbReference type="AlphaFoldDB" id="A0A368T671"/>
<comment type="caution">
    <text evidence="3">The sequence shown here is derived from an EMBL/GenBank/DDBJ whole genome shotgun (WGS) entry which is preliminary data.</text>
</comment>
<dbReference type="EMBL" id="QEIN01000076">
    <property type="protein sequence ID" value="RCV58963.1"/>
    <property type="molecule type" value="Genomic_DNA"/>
</dbReference>
<reference evidence="3 4" key="1">
    <citation type="submission" date="2018-04" db="EMBL/GenBank/DDBJ databases">
        <title>Novel actinobacteria from marine sediment.</title>
        <authorList>
            <person name="Ng Z.Y."/>
            <person name="Tan G.Y.A."/>
        </authorList>
    </citation>
    <scope>NUCLEOTIDE SEQUENCE [LARGE SCALE GENOMIC DNA]</scope>
    <source>
        <strain evidence="3 4">TPS81</strain>
    </source>
</reference>
<name>A0A368T671_9ACTN</name>
<evidence type="ECO:0000313" key="4">
    <source>
        <dbReference type="Proteomes" id="UP000253318"/>
    </source>
</evidence>
<feature type="region of interest" description="Disordered" evidence="1">
    <location>
        <begin position="1"/>
        <end position="26"/>
    </location>
</feature>
<proteinExistence type="predicted"/>
<dbReference type="InterPro" id="IPR025272">
    <property type="entry name" value="SocA_Panacea"/>
</dbReference>
<sequence>MKRSVPMSNPPDGRKEAHGMSFSQPDDPLLRSTLALLKSARDHKHTLNRTKIAKLLYLADLKSVEDGGVPFSGATWRWENYGPFDSALYRVEESLTSAGIVERVDDRGGVTGEVRLRLVQDVESPLSAELDGLVQQVVTEHGAKSAVALRDLSYETSPMLAAQAGGTRGVLIDLNRARRRRQYEALKERYRKHLARRAPRKNDPGVGEELREEMAASSGARRRATMKALGEE</sequence>
<keyword evidence="4" id="KW-1185">Reference proteome</keyword>
<feature type="domain" description="Antitoxin SocA-like Panacea" evidence="2">
    <location>
        <begin position="53"/>
        <end position="156"/>
    </location>
</feature>